<protein>
    <submittedName>
        <fullName evidence="2">Uncharacterized protein</fullName>
    </submittedName>
</protein>
<evidence type="ECO:0000313" key="2">
    <source>
        <dbReference type="EMBL" id="KAF3846827.1"/>
    </source>
</evidence>
<name>A0A7J5YE53_DISMA</name>
<gene>
    <name evidence="2" type="ORF">F7725_003905</name>
</gene>
<feature type="region of interest" description="Disordered" evidence="1">
    <location>
        <begin position="41"/>
        <end position="67"/>
    </location>
</feature>
<reference evidence="2 3" key="1">
    <citation type="submission" date="2020-03" db="EMBL/GenBank/DDBJ databases">
        <title>Dissostichus mawsoni Genome sequencing and assembly.</title>
        <authorList>
            <person name="Park H."/>
        </authorList>
    </citation>
    <scope>NUCLEOTIDE SEQUENCE [LARGE SCALE GENOMIC DNA]</scope>
    <source>
        <strain evidence="2">DM0001</strain>
        <tissue evidence="2">Muscle</tissue>
    </source>
</reference>
<evidence type="ECO:0000256" key="1">
    <source>
        <dbReference type="SAM" id="MobiDB-lite"/>
    </source>
</evidence>
<keyword evidence="3" id="KW-1185">Reference proteome</keyword>
<organism evidence="2 3">
    <name type="scientific">Dissostichus mawsoni</name>
    <name type="common">Antarctic cod</name>
    <dbReference type="NCBI Taxonomy" id="36200"/>
    <lineage>
        <taxon>Eukaryota</taxon>
        <taxon>Metazoa</taxon>
        <taxon>Chordata</taxon>
        <taxon>Craniata</taxon>
        <taxon>Vertebrata</taxon>
        <taxon>Euteleostomi</taxon>
        <taxon>Actinopterygii</taxon>
        <taxon>Neopterygii</taxon>
        <taxon>Teleostei</taxon>
        <taxon>Neoteleostei</taxon>
        <taxon>Acanthomorphata</taxon>
        <taxon>Eupercaria</taxon>
        <taxon>Perciformes</taxon>
        <taxon>Notothenioidei</taxon>
        <taxon>Nototheniidae</taxon>
        <taxon>Dissostichus</taxon>
    </lineage>
</organism>
<comment type="caution">
    <text evidence="2">The sequence shown here is derived from an EMBL/GenBank/DDBJ whole genome shotgun (WGS) entry which is preliminary data.</text>
</comment>
<dbReference type="Proteomes" id="UP000518266">
    <property type="component" value="Unassembled WGS sequence"/>
</dbReference>
<dbReference type="EMBL" id="JAAKFY010000014">
    <property type="protein sequence ID" value="KAF3846827.1"/>
    <property type="molecule type" value="Genomic_DNA"/>
</dbReference>
<sequence length="236" mass="22985">MSWFWSQGSAWTCMSSREEAGHRGEEGGDMTVVPREVSLADSENLKRGSGRGSGDVSRTWNDSGSGSGVGSLIGSGVGSLIGSGVGSLIGSGVGSLIGSGVGSLIGSGVGSLTGSGRVGVFVSLLAAGFLAGTSDFEADLGASGLADFVMGGRVRGESDGFLDAEAAGVVVLDVCDAGGLPPEGVVEVSLEAAGLAVVVEEVFGVVVLGVAGELLAVLEVGVRVGPVAGRDDAGVP</sequence>
<feature type="non-terminal residue" evidence="2">
    <location>
        <position position="1"/>
    </location>
</feature>
<proteinExistence type="predicted"/>
<evidence type="ECO:0000313" key="3">
    <source>
        <dbReference type="Proteomes" id="UP000518266"/>
    </source>
</evidence>
<accession>A0A7J5YE53</accession>
<dbReference type="AlphaFoldDB" id="A0A7J5YE53"/>